<dbReference type="GO" id="GO:0009116">
    <property type="term" value="P:nucleoside metabolic process"/>
    <property type="evidence" value="ECO:0007669"/>
    <property type="project" value="InterPro"/>
</dbReference>
<dbReference type="InterPro" id="IPR015424">
    <property type="entry name" value="PyrdxlP-dep_Trfase"/>
</dbReference>
<dbReference type="AlphaFoldDB" id="A0A3A4NSR0"/>
<dbReference type="Gene3D" id="3.40.640.10">
    <property type="entry name" value="Type I PLP-dependent aspartate aminotransferase-like (Major domain)"/>
    <property type="match status" value="1"/>
</dbReference>
<sequence length="467" mass="51738">MKDRKIVYPYIPNSVGEIKEQMLKEVGAQEVMELYAEIPEHLRFKGRMKMPEPILDECSIRRHVDGLLRKNANCCDHLNFLGAGCAQHYVPAVCDEINGRGEFLTAYSSIFWADHGKWQAWFEYVSLMAELLDMDYLSLPTYDGAQAAATSLRMARGINGRTEVLLPASMHPQIQAVVRNYLKGVPDPALKIGLIDYDRTSGLLDLEDLRAKISDRTAAVLIENPSYFGIIEAQAEEIGRIARERGAEFIVYADPISLGVLAPPAHYGATIACGDLHPLGIHMQCGGGQSGFIATGFDMDHAMQFKDIVVGIQETVEDGEYGFGVVFPHKLSYFTREEGNEFTGTNTGLWAITAAVYLSLMGPKGMEEIGRTIMQRSQYAAKKLGEIDGVRVLFSASFFKEFVVNFDETGRKVEKINRKLLKAGVFGGLDLSKDFPALGQSALYCVTEIMTKDDIDHLVEAVKKAVK</sequence>
<reference evidence="3 4" key="1">
    <citation type="journal article" date="2017" name="ISME J.">
        <title>Energy and carbon metabolisms in a deep terrestrial subsurface fluid microbial community.</title>
        <authorList>
            <person name="Momper L."/>
            <person name="Jungbluth S.P."/>
            <person name="Lee M.D."/>
            <person name="Amend J.P."/>
        </authorList>
    </citation>
    <scope>NUCLEOTIDE SEQUENCE [LARGE SCALE GENOMIC DNA]</scope>
    <source>
        <strain evidence="3">SURF_5</strain>
    </source>
</reference>
<dbReference type="PANTHER" id="PTHR42806">
    <property type="entry name" value="GLYCINE CLEAVAGE SYSTEM P-PROTEIN"/>
    <property type="match status" value="1"/>
</dbReference>
<evidence type="ECO:0000259" key="2">
    <source>
        <dbReference type="Pfam" id="PF02347"/>
    </source>
</evidence>
<dbReference type="EC" id="1.4.4.2" evidence="3"/>
<evidence type="ECO:0000313" key="4">
    <source>
        <dbReference type="Proteomes" id="UP000265882"/>
    </source>
</evidence>
<accession>A0A3A4NSR0</accession>
<proteinExistence type="predicted"/>
<dbReference type="NCBIfam" id="NF001696">
    <property type="entry name" value="PRK00451.1"/>
    <property type="match status" value="1"/>
</dbReference>
<dbReference type="Proteomes" id="UP000265882">
    <property type="component" value="Unassembled WGS sequence"/>
</dbReference>
<evidence type="ECO:0000313" key="3">
    <source>
        <dbReference type="EMBL" id="RJP18601.1"/>
    </source>
</evidence>
<dbReference type="InterPro" id="IPR049315">
    <property type="entry name" value="GDC-P_N"/>
</dbReference>
<gene>
    <name evidence="3" type="ORF">C4520_14165</name>
</gene>
<evidence type="ECO:0000256" key="1">
    <source>
        <dbReference type="ARBA" id="ARBA00023002"/>
    </source>
</evidence>
<feature type="domain" description="Glycine cleavage system P-protein N-terminal" evidence="2">
    <location>
        <begin position="11"/>
        <end position="460"/>
    </location>
</feature>
<dbReference type="Pfam" id="PF02347">
    <property type="entry name" value="GDC-P"/>
    <property type="match status" value="1"/>
</dbReference>
<dbReference type="InterPro" id="IPR023010">
    <property type="entry name" value="GcvPA"/>
</dbReference>
<keyword evidence="1 3" id="KW-0560">Oxidoreductase</keyword>
<organism evidence="3 4">
    <name type="scientific">Abyssobacteria bacterium (strain SURF_5)</name>
    <dbReference type="NCBI Taxonomy" id="2093360"/>
    <lineage>
        <taxon>Bacteria</taxon>
        <taxon>Pseudomonadati</taxon>
        <taxon>Candidatus Hydrogenedentota</taxon>
        <taxon>Candidatus Abyssobacteria</taxon>
    </lineage>
</organism>
<name>A0A3A4NSR0_ABYX5</name>
<dbReference type="Gene3D" id="3.90.1150.10">
    <property type="entry name" value="Aspartate Aminotransferase, domain 1"/>
    <property type="match status" value="1"/>
</dbReference>
<dbReference type="EMBL" id="QZKU01000099">
    <property type="protein sequence ID" value="RJP18601.1"/>
    <property type="molecule type" value="Genomic_DNA"/>
</dbReference>
<comment type="caution">
    <text evidence="3">The sequence shown here is derived from an EMBL/GenBank/DDBJ whole genome shotgun (WGS) entry which is preliminary data.</text>
</comment>
<dbReference type="InterPro" id="IPR015422">
    <property type="entry name" value="PyrdxlP-dep_Trfase_small"/>
</dbReference>
<dbReference type="PANTHER" id="PTHR42806:SF1">
    <property type="entry name" value="GLYCINE DEHYDROGENASE (DECARBOXYLATING)"/>
    <property type="match status" value="1"/>
</dbReference>
<protein>
    <submittedName>
        <fullName evidence="3">Aminomethyl-transferring glycine dehydrogenase subunit GcvPA</fullName>
        <ecNumber evidence="3">1.4.4.2</ecNumber>
    </submittedName>
</protein>
<dbReference type="InterPro" id="IPR015421">
    <property type="entry name" value="PyrdxlP-dep_Trfase_major"/>
</dbReference>
<dbReference type="GO" id="GO:0004375">
    <property type="term" value="F:glycine dehydrogenase (decarboxylating) activity"/>
    <property type="evidence" value="ECO:0007669"/>
    <property type="project" value="UniProtKB-EC"/>
</dbReference>
<dbReference type="SUPFAM" id="SSF53383">
    <property type="entry name" value="PLP-dependent transferases"/>
    <property type="match status" value="1"/>
</dbReference>